<feature type="region of interest" description="Disordered" evidence="1">
    <location>
        <begin position="19"/>
        <end position="44"/>
    </location>
</feature>
<dbReference type="EMBL" id="JBFXLT010000015">
    <property type="protein sequence ID" value="KAL2818037.1"/>
    <property type="molecule type" value="Genomic_DNA"/>
</dbReference>
<dbReference type="SUPFAM" id="SSF81383">
    <property type="entry name" value="F-box domain"/>
    <property type="match status" value="1"/>
</dbReference>
<evidence type="ECO:0000313" key="3">
    <source>
        <dbReference type="Proteomes" id="UP001610334"/>
    </source>
</evidence>
<protein>
    <recommendedName>
        <fullName evidence="4">F-box domain-containing protein</fullName>
    </recommendedName>
</protein>
<dbReference type="Proteomes" id="UP001610334">
    <property type="component" value="Unassembled WGS sequence"/>
</dbReference>
<evidence type="ECO:0008006" key="4">
    <source>
        <dbReference type="Google" id="ProtNLM"/>
    </source>
</evidence>
<evidence type="ECO:0000256" key="1">
    <source>
        <dbReference type="SAM" id="MobiDB-lite"/>
    </source>
</evidence>
<evidence type="ECO:0000313" key="2">
    <source>
        <dbReference type="EMBL" id="KAL2818037.1"/>
    </source>
</evidence>
<sequence length="418" mass="48438">MFIPLATTEQHNHVLELRPLPNPPRSPNHRIFPRSVSQTSTSTNTSTRTFHPFIHLPSELQLHIFTFCNAPTLFQLMYTTSYIRMLTTPLFHTTFFKKPWYCIDNLSVGYTTSFDLTYLTHDAFFAQHITHLEYNFLMGLAEVSGGRGNLHMDRTQQFWARLQRLFPSVRKVVLTGLVNPNSVPLPSYADEKEEGPYGYFNNVGDRDHAVLRGVLELAPGGIEAAMAFPVDEHVAPVQLWGINKGANAREGENKDGKIWRLIDRSWNPERLMLPTRKYRSLGPMGEYVTMERLCFIASVERNGIAWLRHETHIKFPASQIAIECPNRGCSASFQERGDWETHVRIFLGDDFYEDEEFWEGPAQRCASRFLSRRTPQHVRDVLHARQKRVMEMDAQWRTLRRKLKREAGAAESEERNRF</sequence>
<organism evidence="2 3">
    <name type="scientific">Aspergillus granulosus</name>
    <dbReference type="NCBI Taxonomy" id="176169"/>
    <lineage>
        <taxon>Eukaryota</taxon>
        <taxon>Fungi</taxon>
        <taxon>Dikarya</taxon>
        <taxon>Ascomycota</taxon>
        <taxon>Pezizomycotina</taxon>
        <taxon>Eurotiomycetes</taxon>
        <taxon>Eurotiomycetidae</taxon>
        <taxon>Eurotiales</taxon>
        <taxon>Aspergillaceae</taxon>
        <taxon>Aspergillus</taxon>
        <taxon>Aspergillus subgen. Nidulantes</taxon>
    </lineage>
</organism>
<name>A0ABR4HTG6_9EURO</name>
<reference evidence="2 3" key="1">
    <citation type="submission" date="2024-07" db="EMBL/GenBank/DDBJ databases">
        <title>Section-level genome sequencing and comparative genomics of Aspergillus sections Usti and Cavernicolus.</title>
        <authorList>
            <consortium name="Lawrence Berkeley National Laboratory"/>
            <person name="Nybo J.L."/>
            <person name="Vesth T.C."/>
            <person name="Theobald S."/>
            <person name="Frisvad J.C."/>
            <person name="Larsen T.O."/>
            <person name="Kjaerboelling I."/>
            <person name="Rothschild-Mancinelli K."/>
            <person name="Lyhne E.K."/>
            <person name="Kogle M.E."/>
            <person name="Barry K."/>
            <person name="Clum A."/>
            <person name="Na H."/>
            <person name="Ledsgaard L."/>
            <person name="Lin J."/>
            <person name="Lipzen A."/>
            <person name="Kuo A."/>
            <person name="Riley R."/>
            <person name="Mondo S."/>
            <person name="Labutti K."/>
            <person name="Haridas S."/>
            <person name="Pangalinan J."/>
            <person name="Salamov A.A."/>
            <person name="Simmons B.A."/>
            <person name="Magnuson J.K."/>
            <person name="Chen J."/>
            <person name="Drula E."/>
            <person name="Henrissat B."/>
            <person name="Wiebenga A."/>
            <person name="Lubbers R.J."/>
            <person name="Gomes A.C."/>
            <person name="Makela M.R."/>
            <person name="Stajich J."/>
            <person name="Grigoriev I.V."/>
            <person name="Mortensen U.H."/>
            <person name="De Vries R.P."/>
            <person name="Baker S.E."/>
            <person name="Andersen M.R."/>
        </authorList>
    </citation>
    <scope>NUCLEOTIDE SEQUENCE [LARGE SCALE GENOMIC DNA]</scope>
    <source>
        <strain evidence="2 3">CBS 588.65</strain>
    </source>
</reference>
<gene>
    <name evidence="2" type="ORF">BJX63DRAFT_429366</name>
</gene>
<accession>A0ABR4HTG6</accession>
<keyword evidence="3" id="KW-1185">Reference proteome</keyword>
<dbReference type="InterPro" id="IPR036047">
    <property type="entry name" value="F-box-like_dom_sf"/>
</dbReference>
<feature type="compositionally biased region" description="Low complexity" evidence="1">
    <location>
        <begin position="35"/>
        <end position="44"/>
    </location>
</feature>
<comment type="caution">
    <text evidence="2">The sequence shown here is derived from an EMBL/GenBank/DDBJ whole genome shotgun (WGS) entry which is preliminary data.</text>
</comment>
<proteinExistence type="predicted"/>